<dbReference type="PROSITE" id="PS50011">
    <property type="entry name" value="PROTEIN_KINASE_DOM"/>
    <property type="match status" value="1"/>
</dbReference>
<dbReference type="RefSeq" id="XP_022663264.1">
    <property type="nucleotide sequence ID" value="XM_022807529.1"/>
</dbReference>
<evidence type="ECO:0000256" key="3">
    <source>
        <dbReference type="ARBA" id="ARBA00022741"/>
    </source>
</evidence>
<dbReference type="OMA" id="REQMRCI"/>
<dbReference type="GO" id="GO:0005524">
    <property type="term" value="F:ATP binding"/>
    <property type="evidence" value="ECO:0007669"/>
    <property type="project" value="UniProtKB-KW"/>
</dbReference>
<evidence type="ECO:0000256" key="2">
    <source>
        <dbReference type="ARBA" id="ARBA00022679"/>
    </source>
</evidence>
<dbReference type="FunFam" id="1.10.510.10:FF:000210">
    <property type="entry name" value="Non-specific serine/threonine protein kinase"/>
    <property type="match status" value="1"/>
</dbReference>
<dbReference type="InterPro" id="IPR000719">
    <property type="entry name" value="Prot_kinase_dom"/>
</dbReference>
<dbReference type="OrthoDB" id="3205605at2759"/>
<evidence type="ECO:0000313" key="7">
    <source>
        <dbReference type="EnsemblMetazoa" id="XP_022663264"/>
    </source>
</evidence>
<keyword evidence="2" id="KW-0808">Transferase</keyword>
<keyword evidence="8" id="KW-1185">Reference proteome</keyword>
<keyword evidence="4" id="KW-0418">Kinase</keyword>
<dbReference type="InterPro" id="IPR011009">
    <property type="entry name" value="Kinase-like_dom_sf"/>
</dbReference>
<dbReference type="AlphaFoldDB" id="A0A7M7KA77"/>
<dbReference type="SUPFAM" id="SSF56112">
    <property type="entry name" value="Protein kinase-like (PK-like)"/>
    <property type="match status" value="1"/>
</dbReference>
<dbReference type="GeneID" id="111251176"/>
<feature type="domain" description="Protein kinase" evidence="6">
    <location>
        <begin position="47"/>
        <end position="302"/>
    </location>
</feature>
<evidence type="ECO:0000256" key="5">
    <source>
        <dbReference type="ARBA" id="ARBA00022840"/>
    </source>
</evidence>
<dbReference type="PANTHER" id="PTHR24353:SF37">
    <property type="entry name" value="CAMP-DEPENDENT PROTEIN KINASE CATALYTIC SUBUNIT PRKX"/>
    <property type="match status" value="1"/>
</dbReference>
<keyword evidence="1" id="KW-0723">Serine/threonine-protein kinase</keyword>
<dbReference type="GO" id="GO:0005952">
    <property type="term" value="C:cAMP-dependent protein kinase complex"/>
    <property type="evidence" value="ECO:0007669"/>
    <property type="project" value="TreeGrafter"/>
</dbReference>
<dbReference type="InParanoid" id="A0A7M7KA77"/>
<dbReference type="KEGG" id="vde:111251176"/>
<evidence type="ECO:0000259" key="6">
    <source>
        <dbReference type="PROSITE" id="PS50011"/>
    </source>
</evidence>
<keyword evidence="3" id="KW-0547">Nucleotide-binding</keyword>
<dbReference type="Gene3D" id="1.10.510.10">
    <property type="entry name" value="Transferase(Phosphotransferase) domain 1"/>
    <property type="match status" value="1"/>
</dbReference>
<dbReference type="Proteomes" id="UP000594260">
    <property type="component" value="Unplaced"/>
</dbReference>
<accession>A0A7M7KA77</accession>
<evidence type="ECO:0000256" key="1">
    <source>
        <dbReference type="ARBA" id="ARBA00022527"/>
    </source>
</evidence>
<organism evidence="7 8">
    <name type="scientific">Varroa destructor</name>
    <name type="common">Honeybee mite</name>
    <dbReference type="NCBI Taxonomy" id="109461"/>
    <lineage>
        <taxon>Eukaryota</taxon>
        <taxon>Metazoa</taxon>
        <taxon>Ecdysozoa</taxon>
        <taxon>Arthropoda</taxon>
        <taxon>Chelicerata</taxon>
        <taxon>Arachnida</taxon>
        <taxon>Acari</taxon>
        <taxon>Parasitiformes</taxon>
        <taxon>Mesostigmata</taxon>
        <taxon>Gamasina</taxon>
        <taxon>Dermanyssoidea</taxon>
        <taxon>Varroidae</taxon>
        <taxon>Varroa</taxon>
    </lineage>
</organism>
<proteinExistence type="predicted"/>
<protein>
    <recommendedName>
        <fullName evidence="6">Protein kinase domain-containing protein</fullName>
    </recommendedName>
</protein>
<evidence type="ECO:0000256" key="4">
    <source>
        <dbReference type="ARBA" id="ARBA00022777"/>
    </source>
</evidence>
<name>A0A7M7KA77_VARDE</name>
<dbReference type="GO" id="GO:0004691">
    <property type="term" value="F:cAMP-dependent protein kinase activity"/>
    <property type="evidence" value="ECO:0007669"/>
    <property type="project" value="TreeGrafter"/>
</dbReference>
<dbReference type="PANTHER" id="PTHR24353">
    <property type="entry name" value="CYCLIC NUCLEOTIDE-DEPENDENT PROTEIN KINASE"/>
    <property type="match status" value="1"/>
</dbReference>
<dbReference type="Pfam" id="PF00069">
    <property type="entry name" value="Pkinase"/>
    <property type="match status" value="1"/>
</dbReference>
<dbReference type="EnsemblMetazoa" id="XM_022807529">
    <property type="protein sequence ID" value="XP_022663264"/>
    <property type="gene ID" value="LOC111251176"/>
</dbReference>
<sequence length="358" mass="41061">KKLQCEISKDPRRDSVIALEAILTPKIEELRKRLKRSLCPTADIDDFVLLDHLSHGSFGTVSKVKHKKTQIVYALKAQKKKYILPSMAETEMKLQYASNFEFIVKLVFGFFQDDENVYSVMEFVPGGDFFDLLDSGTYIGEHGGAIFTAQVVLAFEYLHSANIIFRDFKPENVMINNDGYIKLTDFGLAKQLEKGCRTYSLCGTAVYMAPEYFLSKGYKTSVDWWALGVFTYALFCRQMPFVASSENGLLKKIMECDCYLPNDGSLSQRAVSFIEDLLQKKPERRLGITREGVKTVKNHEFFYNILWDCLYNKRYQPPVSIVLSNRESKRLRQSNLFKTNTCICSKAIRKSTKNVVDD</sequence>
<reference evidence="7" key="1">
    <citation type="submission" date="2021-01" db="UniProtKB">
        <authorList>
            <consortium name="EnsemblMetazoa"/>
        </authorList>
    </citation>
    <scope>IDENTIFICATION</scope>
</reference>
<keyword evidence="5" id="KW-0067">ATP-binding</keyword>
<evidence type="ECO:0000313" key="8">
    <source>
        <dbReference type="Proteomes" id="UP000594260"/>
    </source>
</evidence>
<dbReference type="Gene3D" id="3.30.200.20">
    <property type="entry name" value="Phosphorylase Kinase, domain 1"/>
    <property type="match status" value="1"/>
</dbReference>